<feature type="repeat" description="WD" evidence="8">
    <location>
        <begin position="368"/>
        <end position="409"/>
    </location>
</feature>
<keyword evidence="7" id="KW-0539">Nucleus</keyword>
<dbReference type="GO" id="GO:0032040">
    <property type="term" value="C:small-subunit processome"/>
    <property type="evidence" value="ECO:0007669"/>
    <property type="project" value="InterPro"/>
</dbReference>
<dbReference type="HOGENOM" id="CLU_005417_0_1_1"/>
<evidence type="ECO:0000313" key="11">
    <source>
        <dbReference type="Proteomes" id="UP000016924"/>
    </source>
</evidence>
<dbReference type="GO" id="GO:2000234">
    <property type="term" value="P:positive regulation of rRNA processing"/>
    <property type="evidence" value="ECO:0007669"/>
    <property type="project" value="TreeGrafter"/>
</dbReference>
<dbReference type="PANTHER" id="PTHR44215">
    <property type="entry name" value="WD REPEAT-CONTAINING PROTEIN 75"/>
    <property type="match status" value="1"/>
</dbReference>
<dbReference type="Gene3D" id="2.130.10.10">
    <property type="entry name" value="YVTN repeat-like/Quinoprotein amine dehydrogenase"/>
    <property type="match status" value="3"/>
</dbReference>
<keyword evidence="2" id="KW-0690">Ribosome biogenesis</keyword>
<name>R7YSC5_CONA1</name>
<gene>
    <name evidence="10" type="ORF">W97_04066</name>
</gene>
<dbReference type="InterPro" id="IPR053826">
    <property type="entry name" value="WDR75"/>
</dbReference>
<dbReference type="eggNOG" id="KOG1963">
    <property type="taxonomic scope" value="Eukaryota"/>
</dbReference>
<dbReference type="GO" id="GO:0006364">
    <property type="term" value="P:rRNA processing"/>
    <property type="evidence" value="ECO:0007669"/>
    <property type="project" value="UniProtKB-KW"/>
</dbReference>
<feature type="compositionally biased region" description="Basic and acidic residues" evidence="9">
    <location>
        <begin position="39"/>
        <end position="50"/>
    </location>
</feature>
<keyword evidence="11" id="KW-1185">Reference proteome</keyword>
<dbReference type="OMA" id="TRIDGPH"/>
<dbReference type="SUPFAM" id="SSF50998">
    <property type="entry name" value="Quinoprotein alcohol dehydrogenase-like"/>
    <property type="match status" value="1"/>
</dbReference>
<dbReference type="EMBL" id="JH767570">
    <property type="protein sequence ID" value="EON64832.1"/>
    <property type="molecule type" value="Genomic_DNA"/>
</dbReference>
<dbReference type="InterPro" id="IPR011047">
    <property type="entry name" value="Quinoprotein_ADH-like_sf"/>
</dbReference>
<dbReference type="SMART" id="SM00320">
    <property type="entry name" value="WD40"/>
    <property type="match status" value="3"/>
</dbReference>
<proteinExistence type="predicted"/>
<evidence type="ECO:0000256" key="1">
    <source>
        <dbReference type="ARBA" id="ARBA00004604"/>
    </source>
</evidence>
<dbReference type="PANTHER" id="PTHR44215:SF1">
    <property type="entry name" value="WD REPEAT-CONTAINING PROTEIN 75"/>
    <property type="match status" value="1"/>
</dbReference>
<evidence type="ECO:0000256" key="6">
    <source>
        <dbReference type="ARBA" id="ARBA00023163"/>
    </source>
</evidence>
<dbReference type="PROSITE" id="PS50294">
    <property type="entry name" value="WD_REPEATS_REGION"/>
    <property type="match status" value="1"/>
</dbReference>
<dbReference type="RefSeq" id="XP_007780149.1">
    <property type="nucleotide sequence ID" value="XM_007781959.1"/>
</dbReference>
<dbReference type="Pfam" id="PF00400">
    <property type="entry name" value="WD40"/>
    <property type="match status" value="1"/>
</dbReference>
<dbReference type="InterPro" id="IPR011044">
    <property type="entry name" value="Quino_amine_DH_bsu"/>
</dbReference>
<dbReference type="InterPro" id="IPR015943">
    <property type="entry name" value="WD40/YVTN_repeat-like_dom_sf"/>
</dbReference>
<evidence type="ECO:0000256" key="2">
    <source>
        <dbReference type="ARBA" id="ARBA00022517"/>
    </source>
</evidence>
<feature type="region of interest" description="Disordered" evidence="9">
    <location>
        <begin position="1"/>
        <end position="97"/>
    </location>
</feature>
<dbReference type="OrthoDB" id="4096at2759"/>
<dbReference type="CDD" id="cd23952">
    <property type="entry name" value="Utp17_CTD"/>
    <property type="match status" value="1"/>
</dbReference>
<evidence type="ECO:0000256" key="8">
    <source>
        <dbReference type="PROSITE-ProRule" id="PRU00221"/>
    </source>
</evidence>
<evidence type="ECO:0000313" key="10">
    <source>
        <dbReference type="EMBL" id="EON64832.1"/>
    </source>
</evidence>
<organism evidence="10 11">
    <name type="scientific">Coniosporium apollinis (strain CBS 100218)</name>
    <name type="common">Rock-inhabiting black yeast</name>
    <dbReference type="NCBI Taxonomy" id="1168221"/>
    <lineage>
        <taxon>Eukaryota</taxon>
        <taxon>Fungi</taxon>
        <taxon>Dikarya</taxon>
        <taxon>Ascomycota</taxon>
        <taxon>Pezizomycotina</taxon>
        <taxon>Dothideomycetes</taxon>
        <taxon>Dothideomycetes incertae sedis</taxon>
        <taxon>Coniosporium</taxon>
    </lineage>
</organism>
<dbReference type="AlphaFoldDB" id="R7YSC5"/>
<dbReference type="GeneID" id="19901377"/>
<comment type="subcellular location">
    <subcellularLocation>
        <location evidence="1">Nucleus</location>
        <location evidence="1">Nucleolus</location>
    </subcellularLocation>
</comment>
<evidence type="ECO:0000256" key="9">
    <source>
        <dbReference type="SAM" id="MobiDB-lite"/>
    </source>
</evidence>
<keyword evidence="6" id="KW-0804">Transcription</keyword>
<reference evidence="11" key="1">
    <citation type="submission" date="2012-06" db="EMBL/GenBank/DDBJ databases">
        <title>The genome sequence of Coniosporium apollinis CBS 100218.</title>
        <authorList>
            <consortium name="The Broad Institute Genome Sequencing Platform"/>
            <person name="Cuomo C."/>
            <person name="Gorbushina A."/>
            <person name="Noack S."/>
            <person name="Walker B."/>
            <person name="Young S.K."/>
            <person name="Zeng Q."/>
            <person name="Gargeya S."/>
            <person name="Fitzgerald M."/>
            <person name="Haas B."/>
            <person name="Abouelleil A."/>
            <person name="Alvarado L."/>
            <person name="Arachchi H.M."/>
            <person name="Berlin A.M."/>
            <person name="Chapman S.B."/>
            <person name="Goldberg J."/>
            <person name="Griggs A."/>
            <person name="Gujja S."/>
            <person name="Hansen M."/>
            <person name="Howarth C."/>
            <person name="Imamovic A."/>
            <person name="Larimer J."/>
            <person name="McCowan C."/>
            <person name="Montmayeur A."/>
            <person name="Murphy C."/>
            <person name="Neiman D."/>
            <person name="Pearson M."/>
            <person name="Priest M."/>
            <person name="Roberts A."/>
            <person name="Saif S."/>
            <person name="Shea T."/>
            <person name="Sisk P."/>
            <person name="Sykes S."/>
            <person name="Wortman J."/>
            <person name="Nusbaum C."/>
            <person name="Birren B."/>
        </authorList>
    </citation>
    <scope>NUCLEOTIDE SEQUENCE [LARGE SCALE GENOMIC DNA]</scope>
    <source>
        <strain evidence="11">CBS 100218</strain>
    </source>
</reference>
<dbReference type="PROSITE" id="PS50082">
    <property type="entry name" value="WD_REPEATS_2"/>
    <property type="match status" value="1"/>
</dbReference>
<dbReference type="STRING" id="1168221.R7YSC5"/>
<protein>
    <submittedName>
        <fullName evidence="10">Uncharacterized protein</fullName>
    </submittedName>
</protein>
<accession>R7YSC5</accession>
<sequence length="1015" mass="109849">MATAQPAVEKKRKREKEERASGGQKAKRVKSSVKNGVEASKENVAGDRDSGAANSSLANGADTSTVDAQSVVVREAQPLQKGSKKSKRPEKSPASAWYTSQATGGRFLSVDPVFSQDEKYIILAAPRTIHIYSAATSLLVRTLPIDTEGLISAYALSSSNADNLYVTTSSGLILLWDWVNGQQLQRWETGLYIHGLVTVTSESLKGDVVYTQEHGNYSTITARLLHRGDETPESVILYKGKNMRPLQSFMVLAGGKIIVATTPDTLIVGNLESRTVSSLKDMTFSWREIKATESITCFDVQLWHQLPAQPTRAQRKAIAQGLKEHIDIAIGCGDGAIYIYNDLLNQLIAAERPNKDSKGSAFPTPRILHWHREPIGSLKWSLDGKYIVSGGRETVLLLWQLDTGKRQELPHLTSAIDNLTISPTGSSYAVQLADNSVIVLSTSELNAKTNIAGIQSRVRFLDEAGTPHPQATASAKLKDAPTPVDAFSMVPCATNPLRPTQLLLAVPASQSRTDVNQKFLAAPYLQAFDVSSAHHVYRQALTRNNATIVNVGPNATKLVEPNVTHLKVSHDGRWLATVEEWLPPKSDVEHLAADAQMVHEEQSLRREIYLKFWAWNEEKEQWMLETRIDAPHVSPDGVLPGRILDLVAEPSRVGFATVGEDGSVRMWKPKTRLRDGTVVRGSNAEGLVIWSSRFVVELEQGTDALDAEVDARTASTMLAARLAFSSDGSILAVAQERSHSDSQGLVHLVDTATGEIRQSRAGLYDGGLIALGFLDRCLVVLSDDLTVWDIVDDELSYSVSLSLPSLTAAQRSAVTHLAINPTDITFAVSLPNKAHGHALRSKVLVFDPKDPQPIYSDRLPNVVTALLPAHSAKGYIALDAAAEIRIIGPRAAAAIPLIQPTAAPEQSLATVADEEAVEPEEAAGDDEDVDIEEATNTAAVPDEMAIDDANDDANPVVRPEQLAEIFDVGPSFALPPVKELFDAVVGLYARKPGQGGGRGVVASAQSSIAVWLSTR</sequence>
<feature type="compositionally biased region" description="Low complexity" evidence="9">
    <location>
        <begin position="51"/>
        <end position="61"/>
    </location>
</feature>
<keyword evidence="5" id="KW-0677">Repeat</keyword>
<dbReference type="Proteomes" id="UP000016924">
    <property type="component" value="Unassembled WGS sequence"/>
</dbReference>
<evidence type="ECO:0000256" key="4">
    <source>
        <dbReference type="ARBA" id="ARBA00022574"/>
    </source>
</evidence>
<keyword evidence="4 8" id="KW-0853">WD repeat</keyword>
<evidence type="ECO:0000256" key="7">
    <source>
        <dbReference type="ARBA" id="ARBA00023242"/>
    </source>
</evidence>
<evidence type="ECO:0000256" key="5">
    <source>
        <dbReference type="ARBA" id="ARBA00022737"/>
    </source>
</evidence>
<dbReference type="InterPro" id="IPR001680">
    <property type="entry name" value="WD40_rpt"/>
</dbReference>
<evidence type="ECO:0000256" key="3">
    <source>
        <dbReference type="ARBA" id="ARBA00022552"/>
    </source>
</evidence>
<dbReference type="SUPFAM" id="SSF50969">
    <property type="entry name" value="YVTN repeat-like/Quinoprotein amine dehydrogenase"/>
    <property type="match status" value="1"/>
</dbReference>
<dbReference type="GO" id="GO:0045943">
    <property type="term" value="P:positive regulation of transcription by RNA polymerase I"/>
    <property type="evidence" value="ECO:0007669"/>
    <property type="project" value="InterPro"/>
</dbReference>
<dbReference type="GO" id="GO:0003723">
    <property type="term" value="F:RNA binding"/>
    <property type="evidence" value="ECO:0007669"/>
    <property type="project" value="InterPro"/>
</dbReference>
<keyword evidence="3" id="KW-0698">rRNA processing</keyword>